<dbReference type="InterPro" id="IPR003594">
    <property type="entry name" value="HATPase_dom"/>
</dbReference>
<keyword evidence="5" id="KW-0547">Nucleotide-binding</keyword>
<dbReference type="AlphaFoldDB" id="A0A6J6D8I3"/>
<evidence type="ECO:0000256" key="4">
    <source>
        <dbReference type="ARBA" id="ARBA00022679"/>
    </source>
</evidence>
<comment type="catalytic activity">
    <reaction evidence="1">
        <text>ATP + protein L-histidine = ADP + protein N-phospho-L-histidine.</text>
        <dbReference type="EC" id="2.7.13.3"/>
    </reaction>
</comment>
<dbReference type="Pfam" id="PF07568">
    <property type="entry name" value="HisKA_2"/>
    <property type="match status" value="1"/>
</dbReference>
<dbReference type="InterPro" id="IPR005467">
    <property type="entry name" value="His_kinase_dom"/>
</dbReference>
<name>A0A6J6D8I3_9ZZZZ</name>
<evidence type="ECO:0000256" key="8">
    <source>
        <dbReference type="SAM" id="MobiDB-lite"/>
    </source>
</evidence>
<evidence type="ECO:0000256" key="7">
    <source>
        <dbReference type="ARBA" id="ARBA00022840"/>
    </source>
</evidence>
<evidence type="ECO:0000256" key="6">
    <source>
        <dbReference type="ARBA" id="ARBA00022777"/>
    </source>
</evidence>
<evidence type="ECO:0000256" key="1">
    <source>
        <dbReference type="ARBA" id="ARBA00000085"/>
    </source>
</evidence>
<dbReference type="InterPro" id="IPR036890">
    <property type="entry name" value="HATPase_C_sf"/>
</dbReference>
<evidence type="ECO:0000259" key="9">
    <source>
        <dbReference type="PROSITE" id="PS50109"/>
    </source>
</evidence>
<evidence type="ECO:0000256" key="2">
    <source>
        <dbReference type="ARBA" id="ARBA00012438"/>
    </source>
</evidence>
<accession>A0A6J6D8I3</accession>
<dbReference type="PRINTS" id="PR00344">
    <property type="entry name" value="BCTRLSENSOR"/>
</dbReference>
<dbReference type="SUPFAM" id="SSF55874">
    <property type="entry name" value="ATPase domain of HSP90 chaperone/DNA topoisomerase II/histidine kinase"/>
    <property type="match status" value="1"/>
</dbReference>
<keyword evidence="6" id="KW-0418">Kinase</keyword>
<evidence type="ECO:0000256" key="3">
    <source>
        <dbReference type="ARBA" id="ARBA00022553"/>
    </source>
</evidence>
<feature type="domain" description="Histidine kinase" evidence="9">
    <location>
        <begin position="141"/>
        <end position="330"/>
    </location>
</feature>
<keyword evidence="3" id="KW-0597">Phosphoprotein</keyword>
<sequence>MVAEGNFPDVNNPTGPRRGAPRANDGILRLDESGTVIFASPNGLSAFNRLGIIGELEGKSLAEASNAILAGKNVDESLPLVLSGRAPWRTDMESQNVTLTVRAIPLWSGGKRVGAIVMCRDATDLRMQERELITKDATIREIHHRVKNNLQTVASLLRIQSRRSESNEAKDSLQQAMRRVDAIALVHDTLSEGLSQDVNFDEVFDRILMLATEVASSLNTSVKTIIDGKFGKLRSEKATPLAVALTEIVTNAVQHGLAERSGVVAINADRKSKELFITVSDNGKGLAQGEVGTGLGTQIIRTLIEGELRGSIHWSSPSEGGARVAITIPL</sequence>
<dbReference type="EMBL" id="CAEZSZ010000081">
    <property type="protein sequence ID" value="CAB4557908.1"/>
    <property type="molecule type" value="Genomic_DNA"/>
</dbReference>
<protein>
    <recommendedName>
        <fullName evidence="2">histidine kinase</fullName>
        <ecNumber evidence="2">2.7.13.3</ecNumber>
    </recommendedName>
</protein>
<dbReference type="InterPro" id="IPR013656">
    <property type="entry name" value="PAS_4"/>
</dbReference>
<dbReference type="GO" id="GO:0004673">
    <property type="term" value="F:protein histidine kinase activity"/>
    <property type="evidence" value="ECO:0007669"/>
    <property type="project" value="UniProtKB-EC"/>
</dbReference>
<organism evidence="10">
    <name type="scientific">freshwater metagenome</name>
    <dbReference type="NCBI Taxonomy" id="449393"/>
    <lineage>
        <taxon>unclassified sequences</taxon>
        <taxon>metagenomes</taxon>
        <taxon>ecological metagenomes</taxon>
    </lineage>
</organism>
<evidence type="ECO:0000313" key="10">
    <source>
        <dbReference type="EMBL" id="CAB4557908.1"/>
    </source>
</evidence>
<dbReference type="GO" id="GO:0005524">
    <property type="term" value="F:ATP binding"/>
    <property type="evidence" value="ECO:0007669"/>
    <property type="project" value="UniProtKB-KW"/>
</dbReference>
<dbReference type="Pfam" id="PF02518">
    <property type="entry name" value="HATPase_c"/>
    <property type="match status" value="1"/>
</dbReference>
<gene>
    <name evidence="10" type="ORF">UFOPK1561_00711</name>
</gene>
<dbReference type="PROSITE" id="PS50109">
    <property type="entry name" value="HIS_KIN"/>
    <property type="match status" value="1"/>
</dbReference>
<dbReference type="Gene3D" id="3.30.450.20">
    <property type="entry name" value="PAS domain"/>
    <property type="match status" value="1"/>
</dbReference>
<dbReference type="InterPro" id="IPR004358">
    <property type="entry name" value="Sig_transdc_His_kin-like_C"/>
</dbReference>
<feature type="region of interest" description="Disordered" evidence="8">
    <location>
        <begin position="1"/>
        <end position="25"/>
    </location>
</feature>
<dbReference type="Pfam" id="PF08448">
    <property type="entry name" value="PAS_4"/>
    <property type="match status" value="1"/>
</dbReference>
<reference evidence="10" key="1">
    <citation type="submission" date="2020-05" db="EMBL/GenBank/DDBJ databases">
        <authorList>
            <person name="Chiriac C."/>
            <person name="Salcher M."/>
            <person name="Ghai R."/>
            <person name="Kavagutti S V."/>
        </authorList>
    </citation>
    <scope>NUCLEOTIDE SEQUENCE</scope>
</reference>
<proteinExistence type="predicted"/>
<evidence type="ECO:0000256" key="5">
    <source>
        <dbReference type="ARBA" id="ARBA00022741"/>
    </source>
</evidence>
<keyword evidence="4" id="KW-0808">Transferase</keyword>
<keyword evidence="7" id="KW-0067">ATP-binding</keyword>
<dbReference type="PANTHER" id="PTHR41523:SF8">
    <property type="entry name" value="ETHYLENE RESPONSE SENSOR PROTEIN"/>
    <property type="match status" value="1"/>
</dbReference>
<dbReference type="PANTHER" id="PTHR41523">
    <property type="entry name" value="TWO-COMPONENT SYSTEM SENSOR PROTEIN"/>
    <property type="match status" value="1"/>
</dbReference>
<dbReference type="EC" id="2.7.13.3" evidence="2"/>
<dbReference type="SMART" id="SM00387">
    <property type="entry name" value="HATPase_c"/>
    <property type="match status" value="1"/>
</dbReference>
<dbReference type="Gene3D" id="3.30.565.10">
    <property type="entry name" value="Histidine kinase-like ATPase, C-terminal domain"/>
    <property type="match status" value="1"/>
</dbReference>
<dbReference type="InterPro" id="IPR011495">
    <property type="entry name" value="Sig_transdc_His_kin_sub2_dim/P"/>
</dbReference>